<proteinExistence type="inferred from homology"/>
<keyword evidence="6" id="KW-0809">Transit peptide</keyword>
<dbReference type="HOGENOM" id="CLU_003364_1_1_1"/>
<evidence type="ECO:0000313" key="13">
    <source>
        <dbReference type="Proteomes" id="UP000030669"/>
    </source>
</evidence>
<dbReference type="SMART" id="SM01311">
    <property type="entry name" value="RPOL_N"/>
    <property type="match status" value="1"/>
</dbReference>
<evidence type="ECO:0000259" key="11">
    <source>
        <dbReference type="SMART" id="SM01311"/>
    </source>
</evidence>
<dbReference type="PROSITE" id="PS00489">
    <property type="entry name" value="RNA_POL_PHAGE_2"/>
    <property type="match status" value="1"/>
</dbReference>
<keyword evidence="7" id="KW-0496">Mitochondrion</keyword>
<evidence type="ECO:0000256" key="3">
    <source>
        <dbReference type="ARBA" id="ARBA00022478"/>
    </source>
</evidence>
<evidence type="ECO:0000256" key="8">
    <source>
        <dbReference type="ARBA" id="ARBA00023163"/>
    </source>
</evidence>
<dbReference type="SUPFAM" id="SSF56672">
    <property type="entry name" value="DNA/RNA polymerases"/>
    <property type="match status" value="1"/>
</dbReference>
<organism evidence="12 13">
    <name type="scientific">Gloeophyllum trabeum (strain ATCC 11539 / FP-39264 / Madison 617)</name>
    <name type="common">Brown rot fungus</name>
    <dbReference type="NCBI Taxonomy" id="670483"/>
    <lineage>
        <taxon>Eukaryota</taxon>
        <taxon>Fungi</taxon>
        <taxon>Dikarya</taxon>
        <taxon>Basidiomycota</taxon>
        <taxon>Agaricomycotina</taxon>
        <taxon>Agaricomycetes</taxon>
        <taxon>Gloeophyllales</taxon>
        <taxon>Gloeophyllaceae</taxon>
        <taxon>Gloeophyllum</taxon>
    </lineage>
</organism>
<evidence type="ECO:0000256" key="1">
    <source>
        <dbReference type="ARBA" id="ARBA00004173"/>
    </source>
</evidence>
<keyword evidence="3 10" id="KW-0240">DNA-directed RNA polymerase</keyword>
<dbReference type="KEGG" id="gtr:GLOTRDRAFT_40920"/>
<evidence type="ECO:0000256" key="5">
    <source>
        <dbReference type="ARBA" id="ARBA00022695"/>
    </source>
</evidence>
<evidence type="ECO:0000313" key="12">
    <source>
        <dbReference type="EMBL" id="EPQ55698.1"/>
    </source>
</evidence>
<evidence type="ECO:0000256" key="10">
    <source>
        <dbReference type="RuleBase" id="RU003805"/>
    </source>
</evidence>
<name>S7Q8C9_GLOTA</name>
<dbReference type="FunFam" id="1.10.150.20:FF:000041">
    <property type="entry name" value="DNA-directed RNA polymerase"/>
    <property type="match status" value="1"/>
</dbReference>
<evidence type="ECO:0000256" key="9">
    <source>
        <dbReference type="ARBA" id="ARBA00048552"/>
    </source>
</evidence>
<dbReference type="Gene3D" id="1.10.150.20">
    <property type="entry name" value="5' to 3' exonuclease, C-terminal subdomain"/>
    <property type="match status" value="1"/>
</dbReference>
<dbReference type="AlphaFoldDB" id="S7Q8C9"/>
<dbReference type="Pfam" id="PF00940">
    <property type="entry name" value="RNA_pol"/>
    <property type="match status" value="1"/>
</dbReference>
<dbReference type="EC" id="2.7.7.6" evidence="10"/>
<dbReference type="InterPro" id="IPR002092">
    <property type="entry name" value="DNA-dir_Rpol_phage-type"/>
</dbReference>
<dbReference type="InterPro" id="IPR029262">
    <property type="entry name" value="RPOL_N"/>
</dbReference>
<dbReference type="Gene3D" id="1.10.287.280">
    <property type="match status" value="1"/>
</dbReference>
<protein>
    <recommendedName>
        <fullName evidence="10">DNA-directed RNA polymerase</fullName>
        <ecNumber evidence="10">2.7.7.6</ecNumber>
    </recommendedName>
</protein>
<evidence type="ECO:0000256" key="7">
    <source>
        <dbReference type="ARBA" id="ARBA00023128"/>
    </source>
</evidence>
<accession>S7Q8C9</accession>
<dbReference type="Proteomes" id="UP000030669">
    <property type="component" value="Unassembled WGS sequence"/>
</dbReference>
<dbReference type="PANTHER" id="PTHR10102:SF0">
    <property type="entry name" value="DNA-DIRECTED RNA POLYMERASE, MITOCHONDRIAL"/>
    <property type="match status" value="1"/>
</dbReference>
<evidence type="ECO:0000256" key="6">
    <source>
        <dbReference type="ARBA" id="ARBA00022946"/>
    </source>
</evidence>
<dbReference type="GO" id="GO:0003899">
    <property type="term" value="F:DNA-directed RNA polymerase activity"/>
    <property type="evidence" value="ECO:0007669"/>
    <property type="project" value="UniProtKB-EC"/>
</dbReference>
<keyword evidence="8 10" id="KW-0804">Transcription</keyword>
<dbReference type="InterPro" id="IPR043502">
    <property type="entry name" value="DNA/RNA_pol_sf"/>
</dbReference>
<dbReference type="OrthoDB" id="276422at2759"/>
<dbReference type="eggNOG" id="KOG1038">
    <property type="taxonomic scope" value="Eukaryota"/>
</dbReference>
<dbReference type="InterPro" id="IPR037159">
    <property type="entry name" value="RNA_POL_N_sf"/>
</dbReference>
<keyword evidence="5 10" id="KW-0548">Nucleotidyltransferase</keyword>
<evidence type="ECO:0000256" key="4">
    <source>
        <dbReference type="ARBA" id="ARBA00022679"/>
    </source>
</evidence>
<dbReference type="GeneID" id="19306014"/>
<comment type="similarity">
    <text evidence="2 10">Belongs to the phage and mitochondrial RNA polymerase family.</text>
</comment>
<dbReference type="Gene3D" id="1.10.287.260">
    <property type="match status" value="1"/>
</dbReference>
<dbReference type="OMA" id="WMWEWHT"/>
<sequence>MEVPFNLDLLRKHLARVKLARQILPEDISTRQKVLEDSAIDVARERLARQAEMLAELGIKDMALTRHGLQAWMWEWHQKLQERLQTEINALIEHEREKMSDKRSNEKQWLGPFLQLLKPEKLSLITILELMRMSGTGGVTDGMKTARALLTVGGAVENEYHAETRKKNNISVPQHTLRPGQVAFFTGQGYQDLYARRVAARKYMEDMEEWTAEWPAMLRVRVGSFLVDNLIDVATVTRTASDKATGQEVSEEQPAFFHSYEYVHGHKLGVIKLNSVVAERLAGDDIRDTVPPRSLPMLVKPKPWLDYNDGGYFHIKSKAMRFKESQEQEIHLREAAKQGKIELIFAALDVLGSTPWVVNRPVFDVVLKVWNSGERFGKIPAATYDQPEPEKPSDWETNPKARNVYLTRVRGYHQAKANNHSERCSVNYRIEIARTFLGDTFYFPHNIDFRGRAYPMPPHLSHIGDDLSRGLLKFGEAKPLGARGLRWLKIHLANLYGYDKGNFDDRAIFTEQHLDDIYDSAERPLEGRRWWTKADDPWQCLAACMELRAALESGDPLAFESSLPVHQDGTCNGLQHYAALGGDEKGAKQVNLDVTDRPSDVYTYVADMVEKSLQEEKDTEKYAALLAGKVSRKVVKQTVMTTVYGVTFVGAREQIEKQLKDKGELPEEECWPASAYLAKKVLSAIGDLFSGAKDIQVWLNMVARLITKSIPPNRIEDASKDLITKSGQKKQGNRVKKEQMSSMIWTSPMNLPIVQPYRKTKRKQIMTSLQSVYISDPNSPSEVNSMKQASAFPPNFIHSLDASHMMKTALRCRDEDITFASVHDSYWTHACDIDRMSALIRETFVELHTGEVLKKLRAELMVRYQGFKIPLLSLRGTSVTKKLKQMGVKIPEILELSEKAIAAEAAEAREEDEDAVEDVDDVEASESNGPQNLEEALEVAHVKRRNRVTPYSKVYIDVTDLIPPVPEKGSFDVNTIKKSLYFFS</sequence>
<comment type="function">
    <text evidence="10">DNA-dependent RNA polymerase catalyzes the transcription of DNA into RNA using the four ribonucleoside triphosphates as substrates.</text>
</comment>
<evidence type="ECO:0000256" key="2">
    <source>
        <dbReference type="ARBA" id="ARBA00009493"/>
    </source>
</evidence>
<reference evidence="12 13" key="1">
    <citation type="journal article" date="2012" name="Science">
        <title>The Paleozoic origin of enzymatic lignin decomposition reconstructed from 31 fungal genomes.</title>
        <authorList>
            <person name="Floudas D."/>
            <person name="Binder M."/>
            <person name="Riley R."/>
            <person name="Barry K."/>
            <person name="Blanchette R.A."/>
            <person name="Henrissat B."/>
            <person name="Martinez A.T."/>
            <person name="Otillar R."/>
            <person name="Spatafora J.W."/>
            <person name="Yadav J.S."/>
            <person name="Aerts A."/>
            <person name="Benoit I."/>
            <person name="Boyd A."/>
            <person name="Carlson A."/>
            <person name="Copeland A."/>
            <person name="Coutinho P.M."/>
            <person name="de Vries R.P."/>
            <person name="Ferreira P."/>
            <person name="Findley K."/>
            <person name="Foster B."/>
            <person name="Gaskell J."/>
            <person name="Glotzer D."/>
            <person name="Gorecki P."/>
            <person name="Heitman J."/>
            <person name="Hesse C."/>
            <person name="Hori C."/>
            <person name="Igarashi K."/>
            <person name="Jurgens J.A."/>
            <person name="Kallen N."/>
            <person name="Kersten P."/>
            <person name="Kohler A."/>
            <person name="Kuees U."/>
            <person name="Kumar T.K.A."/>
            <person name="Kuo A."/>
            <person name="LaButti K."/>
            <person name="Larrondo L.F."/>
            <person name="Lindquist E."/>
            <person name="Ling A."/>
            <person name="Lombard V."/>
            <person name="Lucas S."/>
            <person name="Lundell T."/>
            <person name="Martin R."/>
            <person name="McLaughlin D.J."/>
            <person name="Morgenstern I."/>
            <person name="Morin E."/>
            <person name="Murat C."/>
            <person name="Nagy L.G."/>
            <person name="Nolan M."/>
            <person name="Ohm R.A."/>
            <person name="Patyshakuliyeva A."/>
            <person name="Rokas A."/>
            <person name="Ruiz-Duenas F.J."/>
            <person name="Sabat G."/>
            <person name="Salamov A."/>
            <person name="Samejima M."/>
            <person name="Schmutz J."/>
            <person name="Slot J.C."/>
            <person name="St John F."/>
            <person name="Stenlid J."/>
            <person name="Sun H."/>
            <person name="Sun S."/>
            <person name="Syed K."/>
            <person name="Tsang A."/>
            <person name="Wiebenga A."/>
            <person name="Young D."/>
            <person name="Pisabarro A."/>
            <person name="Eastwood D.C."/>
            <person name="Martin F."/>
            <person name="Cullen D."/>
            <person name="Grigoriev I.V."/>
            <person name="Hibbett D.S."/>
        </authorList>
    </citation>
    <scope>NUCLEOTIDE SEQUENCE [LARGE SCALE GENOMIC DNA]</scope>
    <source>
        <strain evidence="12 13">ATCC 11539</strain>
    </source>
</reference>
<dbReference type="Pfam" id="PF14700">
    <property type="entry name" value="RPOL_N"/>
    <property type="match status" value="1"/>
</dbReference>
<dbReference type="STRING" id="670483.S7Q8C9"/>
<dbReference type="InterPro" id="IPR046950">
    <property type="entry name" value="DNA-dir_Rpol_C_phage-type"/>
</dbReference>
<dbReference type="EMBL" id="KB469301">
    <property type="protein sequence ID" value="EPQ55698.1"/>
    <property type="molecule type" value="Genomic_DNA"/>
</dbReference>
<feature type="domain" description="DNA-directed RNA polymerase N-terminal" evidence="11">
    <location>
        <begin position="30"/>
        <end position="353"/>
    </location>
</feature>
<dbReference type="GO" id="GO:0001018">
    <property type="term" value="F:mitochondrial promoter sequence-specific DNA binding"/>
    <property type="evidence" value="ECO:0007669"/>
    <property type="project" value="TreeGrafter"/>
</dbReference>
<dbReference type="GO" id="GO:0006390">
    <property type="term" value="P:mitochondrial transcription"/>
    <property type="evidence" value="ECO:0007669"/>
    <property type="project" value="TreeGrafter"/>
</dbReference>
<gene>
    <name evidence="12" type="ORF">GLOTRDRAFT_40920</name>
</gene>
<dbReference type="Gene3D" id="1.10.1320.10">
    <property type="entry name" value="DNA-directed RNA polymerase, N-terminal domain"/>
    <property type="match status" value="1"/>
</dbReference>
<dbReference type="GO" id="GO:0034245">
    <property type="term" value="C:mitochondrial DNA-directed RNA polymerase complex"/>
    <property type="evidence" value="ECO:0007669"/>
    <property type="project" value="TreeGrafter"/>
</dbReference>
<comment type="catalytic activity">
    <reaction evidence="9 10">
        <text>RNA(n) + a ribonucleoside 5'-triphosphate = RNA(n+1) + diphosphate</text>
        <dbReference type="Rhea" id="RHEA:21248"/>
        <dbReference type="Rhea" id="RHEA-COMP:14527"/>
        <dbReference type="Rhea" id="RHEA-COMP:17342"/>
        <dbReference type="ChEBI" id="CHEBI:33019"/>
        <dbReference type="ChEBI" id="CHEBI:61557"/>
        <dbReference type="ChEBI" id="CHEBI:140395"/>
        <dbReference type="EC" id="2.7.7.6"/>
    </reaction>
</comment>
<keyword evidence="13" id="KW-1185">Reference proteome</keyword>
<comment type="subcellular location">
    <subcellularLocation>
        <location evidence="1">Mitochondrion</location>
    </subcellularLocation>
</comment>
<keyword evidence="4 10" id="KW-0808">Transferase</keyword>
<dbReference type="InterPro" id="IPR024075">
    <property type="entry name" value="DNA-dir_RNA_pol_helix_hairp_sf"/>
</dbReference>
<dbReference type="PROSITE" id="PS00900">
    <property type="entry name" value="RNA_POL_PHAGE_1"/>
    <property type="match status" value="1"/>
</dbReference>
<dbReference type="FunFam" id="1.10.287.280:FF:000001">
    <property type="entry name" value="DNA-directed RNA polymerase"/>
    <property type="match status" value="1"/>
</dbReference>
<dbReference type="RefSeq" id="XP_007865517.1">
    <property type="nucleotide sequence ID" value="XM_007867326.1"/>
</dbReference>
<dbReference type="PANTHER" id="PTHR10102">
    <property type="entry name" value="DNA-DIRECTED RNA POLYMERASE, MITOCHONDRIAL"/>
    <property type="match status" value="1"/>
</dbReference>